<evidence type="ECO:0000313" key="18">
    <source>
        <dbReference type="Proteomes" id="UP001652580"/>
    </source>
</evidence>
<dbReference type="InterPro" id="IPR036028">
    <property type="entry name" value="SH3-like_dom_sf"/>
</dbReference>
<evidence type="ECO:0000256" key="3">
    <source>
        <dbReference type="ARBA" id="ARBA00009426"/>
    </source>
</evidence>
<dbReference type="Pfam" id="PF00018">
    <property type="entry name" value="SH3_1"/>
    <property type="match status" value="1"/>
</dbReference>
<reference evidence="19" key="1">
    <citation type="submission" date="2025-08" db="UniProtKB">
        <authorList>
            <consortium name="RefSeq"/>
        </authorList>
    </citation>
    <scope>IDENTIFICATION</scope>
</reference>
<dbReference type="PROSITE" id="PS51860">
    <property type="entry name" value="REM_1"/>
    <property type="match status" value="1"/>
</dbReference>
<dbReference type="Gene3D" id="2.30.30.40">
    <property type="entry name" value="SH3 Domains"/>
    <property type="match status" value="1"/>
</dbReference>
<dbReference type="Pfam" id="PF25610">
    <property type="entry name" value="HR1_TOCA"/>
    <property type="match status" value="1"/>
</dbReference>
<dbReference type="InterPro" id="IPR001060">
    <property type="entry name" value="FCH_dom"/>
</dbReference>
<dbReference type="InterPro" id="IPR027267">
    <property type="entry name" value="AH/BAR_dom_sf"/>
</dbReference>
<feature type="domain" description="SH3" evidence="15">
    <location>
        <begin position="517"/>
        <end position="578"/>
    </location>
</feature>
<sequence length="588" mass="68345">MSWGTELWDQFDNLEKHTQWGIDILEKYIKFVKERTEIELSYAKQLRNLSKKYQPKKNSKEEEEYRYTACKAFLSTLNEMNDYAGQHEVISENMTSQITVELARYVQELKQERKSHFHDGRKAQQHIETCWKQLESSKRRFERDCKEADRAQQYFEKMDADINVTKADVEKARQQAQMRHQMAEDSKADYSSILQKFNHEQHEYYHTHIPNIFQKIQEMEERRIVRIGESVKTYAELDRQVIPIIGKCLDGIVKAAESIDPKNDSQLAIEAYKSGFEPPGDIEFEDYTQPMKRTVSDNSLSNSRGESKSELKFGGKSKGKLWPFIKKNKTQSLCFHKELMKRTIGKPTYAFEARDYVLSLKLGATPEDFSNLPPEQRRKKLQQKVDELNKEIQKEMDQRDAITKMKDVYLKNPQMGDPASLDHKLAEVSQNIEKLRLEAQKFEAWLAEVEGRLPARSEQARRQSGMYDVQNPPAVNSCAQDRESPDGSYTEEQSQESEVKVLATDFDDEFDDEESLPAIGTCKALYTFEGQNEGTISVVEGETVYVIEEDKGDGWTRIRRNEDEEGYVPTSYVEVYLDKNAKGAKTYI</sequence>
<evidence type="ECO:0000256" key="1">
    <source>
        <dbReference type="ARBA" id="ARBA00004236"/>
    </source>
</evidence>
<keyword evidence="9" id="KW-0446">Lipid-binding</keyword>
<keyword evidence="5" id="KW-1003">Cell membrane</keyword>
<dbReference type="PROSITE" id="PS50002">
    <property type="entry name" value="SH3"/>
    <property type="match status" value="1"/>
</dbReference>
<dbReference type="InterPro" id="IPR057870">
    <property type="entry name" value="HR1_TOCA"/>
</dbReference>
<evidence type="ECO:0000259" key="17">
    <source>
        <dbReference type="PROSITE" id="PS51860"/>
    </source>
</evidence>
<dbReference type="InterPro" id="IPR011072">
    <property type="entry name" value="HR1_rho-bd"/>
</dbReference>
<evidence type="ECO:0000256" key="12">
    <source>
        <dbReference type="PROSITE-ProRule" id="PRU01077"/>
    </source>
</evidence>
<keyword evidence="18" id="KW-1185">Reference proteome</keyword>
<dbReference type="Pfam" id="PF00611">
    <property type="entry name" value="FCH"/>
    <property type="match status" value="1"/>
</dbReference>
<keyword evidence="4 11" id="KW-0728">SH3 domain</keyword>
<dbReference type="InterPro" id="IPR031160">
    <property type="entry name" value="F_BAR_dom"/>
</dbReference>
<comment type="similarity">
    <text evidence="3">Belongs to the FNBP1 family.</text>
</comment>
<dbReference type="Gene3D" id="1.20.1270.60">
    <property type="entry name" value="Arfaptin homology (AH) domain/BAR domain"/>
    <property type="match status" value="1"/>
</dbReference>
<dbReference type="PROSITE" id="PS51741">
    <property type="entry name" value="F_BAR"/>
    <property type="match status" value="1"/>
</dbReference>
<feature type="coiled-coil region" evidence="13">
    <location>
        <begin position="378"/>
        <end position="405"/>
    </location>
</feature>
<keyword evidence="6" id="KW-0963">Cytoplasm</keyword>
<evidence type="ECO:0000256" key="14">
    <source>
        <dbReference type="SAM" id="MobiDB-lite"/>
    </source>
</evidence>
<dbReference type="InterPro" id="IPR001452">
    <property type="entry name" value="SH3_domain"/>
</dbReference>
<organism evidence="18 19">
    <name type="scientific">Balaenoptera acutorostrata</name>
    <name type="common">Common minke whale</name>
    <name type="synonym">Balaena rostrata</name>
    <dbReference type="NCBI Taxonomy" id="9767"/>
    <lineage>
        <taxon>Eukaryota</taxon>
        <taxon>Metazoa</taxon>
        <taxon>Chordata</taxon>
        <taxon>Craniata</taxon>
        <taxon>Vertebrata</taxon>
        <taxon>Euteleostomi</taxon>
        <taxon>Mammalia</taxon>
        <taxon>Eutheria</taxon>
        <taxon>Laurasiatheria</taxon>
        <taxon>Artiodactyla</taxon>
        <taxon>Whippomorpha</taxon>
        <taxon>Cetacea</taxon>
        <taxon>Mysticeti</taxon>
        <taxon>Balaenopteridae</taxon>
        <taxon>Balaenoptera</taxon>
    </lineage>
</organism>
<dbReference type="CDD" id="cd11629">
    <property type="entry name" value="HR1_FBP17"/>
    <property type="match status" value="1"/>
</dbReference>
<evidence type="ECO:0000256" key="11">
    <source>
        <dbReference type="PROSITE-ProRule" id="PRU00192"/>
    </source>
</evidence>
<dbReference type="SMART" id="SM00055">
    <property type="entry name" value="FCH"/>
    <property type="match status" value="1"/>
</dbReference>
<accession>A0ABM3TP88</accession>
<protein>
    <submittedName>
        <fullName evidence="19">Formin-binding protein 1 isoform X9</fullName>
    </submittedName>
</protein>
<dbReference type="SMART" id="SM00326">
    <property type="entry name" value="SH3"/>
    <property type="match status" value="1"/>
</dbReference>
<evidence type="ECO:0000256" key="13">
    <source>
        <dbReference type="SAM" id="Coils"/>
    </source>
</evidence>
<keyword evidence="10" id="KW-0472">Membrane</keyword>
<dbReference type="InterPro" id="IPR037449">
    <property type="entry name" value="FNBP1_F-BAR"/>
</dbReference>
<evidence type="ECO:0000256" key="9">
    <source>
        <dbReference type="ARBA" id="ARBA00023121"/>
    </source>
</evidence>
<dbReference type="CDD" id="cd07676">
    <property type="entry name" value="F-BAR_FBP17"/>
    <property type="match status" value="1"/>
</dbReference>
<dbReference type="PANTHER" id="PTHR15735:SF13">
    <property type="entry name" value="FORMIN-BINDING PROTEIN 1"/>
    <property type="match status" value="1"/>
</dbReference>
<dbReference type="PANTHER" id="PTHR15735">
    <property type="entry name" value="FCH AND DOUBLE SH3 DOMAINS PROTEIN"/>
    <property type="match status" value="1"/>
</dbReference>
<evidence type="ECO:0000256" key="7">
    <source>
        <dbReference type="ARBA" id="ARBA00022583"/>
    </source>
</evidence>
<evidence type="ECO:0000256" key="8">
    <source>
        <dbReference type="ARBA" id="ARBA00023054"/>
    </source>
</evidence>
<dbReference type="RefSeq" id="XP_057403916.1">
    <property type="nucleotide sequence ID" value="XM_057547933.1"/>
</dbReference>
<keyword evidence="7" id="KW-0254">Endocytosis</keyword>
<evidence type="ECO:0000313" key="19">
    <source>
        <dbReference type="RefSeq" id="XP_057403916.1"/>
    </source>
</evidence>
<dbReference type="SUPFAM" id="SSF50044">
    <property type="entry name" value="SH3-domain"/>
    <property type="match status" value="1"/>
</dbReference>
<keyword evidence="8 12" id="KW-0175">Coiled coil</keyword>
<feature type="domain" description="F-BAR" evidence="16">
    <location>
        <begin position="1"/>
        <end position="264"/>
    </location>
</feature>
<evidence type="ECO:0000259" key="16">
    <source>
        <dbReference type="PROSITE" id="PS51741"/>
    </source>
</evidence>
<name>A0ABM3TP88_BALAC</name>
<gene>
    <name evidence="19" type="primary">FNBP1</name>
</gene>
<feature type="domain" description="REM-1" evidence="17">
    <location>
        <begin position="371"/>
        <end position="448"/>
    </location>
</feature>
<evidence type="ECO:0000256" key="10">
    <source>
        <dbReference type="ARBA" id="ARBA00023136"/>
    </source>
</evidence>
<evidence type="ECO:0000256" key="5">
    <source>
        <dbReference type="ARBA" id="ARBA00022475"/>
    </source>
</evidence>
<dbReference type="GeneID" id="103001371"/>
<comment type="subcellular location">
    <subcellularLocation>
        <location evidence="1">Cell membrane</location>
    </subcellularLocation>
    <subcellularLocation>
        <location evidence="2">Cytoplasm</location>
        <location evidence="2">Cell cortex</location>
    </subcellularLocation>
</comment>
<evidence type="ECO:0000259" key="15">
    <source>
        <dbReference type="PROSITE" id="PS50002"/>
    </source>
</evidence>
<dbReference type="Gene3D" id="6.10.140.470">
    <property type="match status" value="1"/>
</dbReference>
<evidence type="ECO:0000256" key="2">
    <source>
        <dbReference type="ARBA" id="ARBA00004544"/>
    </source>
</evidence>
<evidence type="ECO:0000256" key="6">
    <source>
        <dbReference type="ARBA" id="ARBA00022490"/>
    </source>
</evidence>
<dbReference type="Proteomes" id="UP001652580">
    <property type="component" value="Chromosome 6"/>
</dbReference>
<feature type="region of interest" description="Disordered" evidence="14">
    <location>
        <begin position="457"/>
        <end position="498"/>
    </location>
</feature>
<evidence type="ECO:0000256" key="4">
    <source>
        <dbReference type="ARBA" id="ARBA00022443"/>
    </source>
</evidence>
<dbReference type="SUPFAM" id="SSF103657">
    <property type="entry name" value="BAR/IMD domain-like"/>
    <property type="match status" value="1"/>
</dbReference>
<proteinExistence type="inferred from homology"/>